<feature type="transmembrane region" description="Helical" evidence="6">
    <location>
        <begin position="61"/>
        <end position="83"/>
    </location>
</feature>
<evidence type="ECO:0000313" key="9">
    <source>
        <dbReference type="Proteomes" id="UP000218627"/>
    </source>
</evidence>
<feature type="transmembrane region" description="Helical" evidence="6">
    <location>
        <begin position="197"/>
        <end position="214"/>
    </location>
</feature>
<reference evidence="9" key="1">
    <citation type="submission" date="2017-09" db="EMBL/GenBank/DDBJ databases">
        <authorList>
            <person name="Varghese N."/>
            <person name="Submissions S."/>
        </authorList>
    </citation>
    <scope>NUCLEOTIDE SEQUENCE [LARGE SCALE GENOMIC DNA]</scope>
    <source>
        <strain evidence="9">DSM 2913</strain>
    </source>
</reference>
<evidence type="ECO:0000256" key="5">
    <source>
        <dbReference type="ARBA" id="ARBA00023136"/>
    </source>
</evidence>
<evidence type="ECO:0000259" key="7">
    <source>
        <dbReference type="Pfam" id="PF02656"/>
    </source>
</evidence>
<feature type="domain" description="DUF202" evidence="7">
    <location>
        <begin position="15"/>
        <end position="81"/>
    </location>
</feature>
<dbReference type="RefSeq" id="WP_096600986.1">
    <property type="nucleotide sequence ID" value="NZ_OBEN01000002.1"/>
</dbReference>
<dbReference type="PANTHER" id="PTHR34187">
    <property type="entry name" value="FGR18P"/>
    <property type="match status" value="1"/>
</dbReference>
<feature type="transmembrane region" description="Helical" evidence="6">
    <location>
        <begin position="23"/>
        <end position="40"/>
    </location>
</feature>
<dbReference type="GO" id="GO:0005886">
    <property type="term" value="C:plasma membrane"/>
    <property type="evidence" value="ECO:0007669"/>
    <property type="project" value="UniProtKB-SubCell"/>
</dbReference>
<feature type="transmembrane region" description="Helical" evidence="6">
    <location>
        <begin position="112"/>
        <end position="132"/>
    </location>
</feature>
<keyword evidence="4 6" id="KW-1133">Transmembrane helix</keyword>
<evidence type="ECO:0000256" key="6">
    <source>
        <dbReference type="SAM" id="Phobius"/>
    </source>
</evidence>
<dbReference type="OrthoDB" id="582337at2"/>
<evidence type="ECO:0000313" key="8">
    <source>
        <dbReference type="EMBL" id="SNZ13070.1"/>
    </source>
</evidence>
<name>A0A285NUB4_9AQUI</name>
<dbReference type="Pfam" id="PF02656">
    <property type="entry name" value="DUF202"/>
    <property type="match status" value="2"/>
</dbReference>
<keyword evidence="9" id="KW-1185">Reference proteome</keyword>
<dbReference type="EMBL" id="OBEN01000002">
    <property type="protein sequence ID" value="SNZ13070.1"/>
    <property type="molecule type" value="Genomic_DNA"/>
</dbReference>
<feature type="domain" description="DUF202" evidence="7">
    <location>
        <begin position="103"/>
        <end position="181"/>
    </location>
</feature>
<dbReference type="InterPro" id="IPR003807">
    <property type="entry name" value="DUF202"/>
</dbReference>
<sequence>MLIAKHLPSAKDARIYMSVERTYLGYIRFSLYTLSFAVFLRKLEVLADITQKIHLSVFLEHIAIALSIVGTFLIIAGILTFYLDIKYIEGGIEVSPKEVTDPRIYMAAERTFLAWIRTSISLIVFGFVIEKFEFFLEQLEKVFNIHLRGDHRTLVGVGVFIIIVGLFTLILGTINFYRTIRQVDAGYYRTHTWLYKIYGAVIFLACLVLTFYVLKII</sequence>
<protein>
    <submittedName>
        <fullName evidence="8">Uncharacterized membrane protein YidH, DUF202 family</fullName>
    </submittedName>
</protein>
<dbReference type="InterPro" id="IPR052053">
    <property type="entry name" value="IM_YidH-like"/>
</dbReference>
<evidence type="ECO:0000256" key="1">
    <source>
        <dbReference type="ARBA" id="ARBA00004651"/>
    </source>
</evidence>
<evidence type="ECO:0000256" key="4">
    <source>
        <dbReference type="ARBA" id="ARBA00022989"/>
    </source>
</evidence>
<proteinExistence type="predicted"/>
<organism evidence="8 9">
    <name type="scientific">Hydrogenobacter hydrogenophilus</name>
    <dbReference type="NCBI Taxonomy" id="35835"/>
    <lineage>
        <taxon>Bacteria</taxon>
        <taxon>Pseudomonadati</taxon>
        <taxon>Aquificota</taxon>
        <taxon>Aquificia</taxon>
        <taxon>Aquificales</taxon>
        <taxon>Aquificaceae</taxon>
        <taxon>Hydrogenobacter</taxon>
    </lineage>
</organism>
<keyword evidence="2" id="KW-1003">Cell membrane</keyword>
<evidence type="ECO:0000256" key="3">
    <source>
        <dbReference type="ARBA" id="ARBA00022692"/>
    </source>
</evidence>
<dbReference type="PANTHER" id="PTHR34187:SF2">
    <property type="entry name" value="DUF202 DOMAIN-CONTAINING PROTEIN"/>
    <property type="match status" value="1"/>
</dbReference>
<dbReference type="AlphaFoldDB" id="A0A285NUB4"/>
<dbReference type="Proteomes" id="UP000218627">
    <property type="component" value="Unassembled WGS sequence"/>
</dbReference>
<accession>A0A285NUB4</accession>
<gene>
    <name evidence="8" type="ORF">SAMN06265353_0608</name>
</gene>
<evidence type="ECO:0000256" key="2">
    <source>
        <dbReference type="ARBA" id="ARBA00022475"/>
    </source>
</evidence>
<feature type="transmembrane region" description="Helical" evidence="6">
    <location>
        <begin position="153"/>
        <end position="177"/>
    </location>
</feature>
<keyword evidence="3 6" id="KW-0812">Transmembrane</keyword>
<comment type="subcellular location">
    <subcellularLocation>
        <location evidence="1">Cell membrane</location>
        <topology evidence="1">Multi-pass membrane protein</topology>
    </subcellularLocation>
</comment>
<keyword evidence="5 6" id="KW-0472">Membrane</keyword>